<dbReference type="Pfam" id="PF00730">
    <property type="entry name" value="HhH-GPD"/>
    <property type="match status" value="1"/>
</dbReference>
<dbReference type="InterPro" id="IPR017658">
    <property type="entry name" value="HhH-GPD_base_excis"/>
</dbReference>
<organism evidence="2 3">
    <name type="scientific">Allokutzneria oryzae</name>
    <dbReference type="NCBI Taxonomy" id="1378989"/>
    <lineage>
        <taxon>Bacteria</taxon>
        <taxon>Bacillati</taxon>
        <taxon>Actinomycetota</taxon>
        <taxon>Actinomycetes</taxon>
        <taxon>Pseudonocardiales</taxon>
        <taxon>Pseudonocardiaceae</taxon>
        <taxon>Allokutzneria</taxon>
    </lineage>
</organism>
<dbReference type="SUPFAM" id="SSF48150">
    <property type="entry name" value="DNA-glycosylase"/>
    <property type="match status" value="1"/>
</dbReference>
<proteinExistence type="predicted"/>
<dbReference type="EMBL" id="JBHLZU010000005">
    <property type="protein sequence ID" value="MFB9903633.1"/>
    <property type="molecule type" value="Genomic_DNA"/>
</dbReference>
<dbReference type="InterPro" id="IPR011257">
    <property type="entry name" value="DNA_glycosylase"/>
</dbReference>
<evidence type="ECO:0000313" key="2">
    <source>
        <dbReference type="EMBL" id="MFB9903633.1"/>
    </source>
</evidence>
<name>A0ABV5ZRY1_9PSEU</name>
<gene>
    <name evidence="2" type="ORF">ACFFQA_06765</name>
</gene>
<keyword evidence="3" id="KW-1185">Reference proteome</keyword>
<protein>
    <submittedName>
        <fullName evidence="2">HhH-GPD-type base excision DNA repair protein</fullName>
    </submittedName>
</protein>
<accession>A0ABV5ZRY1</accession>
<dbReference type="InterPro" id="IPR003265">
    <property type="entry name" value="HhH-GPD_domain"/>
</dbReference>
<dbReference type="Gene3D" id="1.10.340.30">
    <property type="entry name" value="Hypothetical protein, domain 2"/>
    <property type="match status" value="1"/>
</dbReference>
<dbReference type="NCBIfam" id="TIGR03252">
    <property type="entry name" value="HhH-GPD-type base excision DNA repair protein"/>
    <property type="match status" value="1"/>
</dbReference>
<sequence>MTRTLCLAQEPEADALLAADPLAVLFGMMLDQQVPMEKAFKGPKVIADRMGGLDVHRIAEASEEEFVAIASEPPAIHRFPGSMAKRLQALARFLVEHYDGDVENVWTRDDPDGKEVLKRLKALPGFGDQKARIFLALLGKQLGVRPEGWRAAAGAYGEEGSRRSVADVRDKVTLSEVREFKRATKAAAATAKIANGADASR</sequence>
<evidence type="ECO:0000259" key="1">
    <source>
        <dbReference type="Pfam" id="PF00730"/>
    </source>
</evidence>
<feature type="domain" description="HhH-GPD" evidence="1">
    <location>
        <begin position="27"/>
        <end position="126"/>
    </location>
</feature>
<evidence type="ECO:0000313" key="3">
    <source>
        <dbReference type="Proteomes" id="UP001589693"/>
    </source>
</evidence>
<comment type="caution">
    <text evidence="2">The sequence shown here is derived from an EMBL/GenBank/DDBJ whole genome shotgun (WGS) entry which is preliminary data.</text>
</comment>
<dbReference type="RefSeq" id="WP_377850776.1">
    <property type="nucleotide sequence ID" value="NZ_JBHLZU010000005.1"/>
</dbReference>
<reference evidence="2 3" key="1">
    <citation type="submission" date="2024-09" db="EMBL/GenBank/DDBJ databases">
        <authorList>
            <person name="Sun Q."/>
            <person name="Mori K."/>
        </authorList>
    </citation>
    <scope>NUCLEOTIDE SEQUENCE [LARGE SCALE GENOMIC DNA]</scope>
    <source>
        <strain evidence="2 3">TBRC 7907</strain>
    </source>
</reference>
<dbReference type="Proteomes" id="UP001589693">
    <property type="component" value="Unassembled WGS sequence"/>
</dbReference>